<keyword evidence="7" id="KW-0238">DNA-binding</keyword>
<protein>
    <submittedName>
        <fullName evidence="11">RNA polymerase, sigma 54 subunit, RpoN/SigL</fullName>
    </submittedName>
</protein>
<dbReference type="PRINTS" id="PR00045">
    <property type="entry name" value="SIGMA54FCT"/>
</dbReference>
<dbReference type="InterPro" id="IPR007634">
    <property type="entry name" value="RNA_pol_sigma_54_DNA-bd"/>
</dbReference>
<keyword evidence="8" id="KW-0804">Transcription</keyword>
<dbReference type="EMBL" id="FOXU01000004">
    <property type="protein sequence ID" value="SFQ51219.1"/>
    <property type="molecule type" value="Genomic_DNA"/>
</dbReference>
<reference evidence="12" key="1">
    <citation type="submission" date="2016-10" db="EMBL/GenBank/DDBJ databases">
        <authorList>
            <person name="Varghese N."/>
            <person name="Submissions S."/>
        </authorList>
    </citation>
    <scope>NUCLEOTIDE SEQUENCE [LARGE SCALE GENOMIC DNA]</scope>
    <source>
        <strain evidence="12">DSM 11706</strain>
    </source>
</reference>
<keyword evidence="3" id="KW-0808">Transferase</keyword>
<dbReference type="GO" id="GO:0003677">
    <property type="term" value="F:DNA binding"/>
    <property type="evidence" value="ECO:0007669"/>
    <property type="project" value="UniProtKB-KW"/>
</dbReference>
<dbReference type="GO" id="GO:0006352">
    <property type="term" value="P:DNA-templated transcription initiation"/>
    <property type="evidence" value="ECO:0007669"/>
    <property type="project" value="InterPro"/>
</dbReference>
<dbReference type="RefSeq" id="WP_093537111.1">
    <property type="nucleotide sequence ID" value="NZ_FOXU01000004.1"/>
</dbReference>
<dbReference type="PROSITE" id="PS50044">
    <property type="entry name" value="SIGMA54_3"/>
    <property type="match status" value="1"/>
</dbReference>
<proteinExistence type="inferred from homology"/>
<evidence type="ECO:0000259" key="10">
    <source>
        <dbReference type="Pfam" id="PF04963"/>
    </source>
</evidence>
<dbReference type="GO" id="GO:0016987">
    <property type="term" value="F:sigma factor activity"/>
    <property type="evidence" value="ECO:0007669"/>
    <property type="project" value="UniProtKB-KW"/>
</dbReference>
<gene>
    <name evidence="11" type="ORF">SAMN05421670_2375</name>
</gene>
<evidence type="ECO:0000256" key="8">
    <source>
        <dbReference type="ARBA" id="ARBA00023163"/>
    </source>
</evidence>
<dbReference type="PANTHER" id="PTHR32248:SF4">
    <property type="entry name" value="RNA POLYMERASE SIGMA-54 FACTOR"/>
    <property type="match status" value="1"/>
</dbReference>
<feature type="domain" description="RNA polymerase sigma factor 54 DNA-binding" evidence="9">
    <location>
        <begin position="283"/>
        <end position="439"/>
    </location>
</feature>
<dbReference type="Pfam" id="PF04552">
    <property type="entry name" value="Sigma54_DBD"/>
    <property type="match status" value="1"/>
</dbReference>
<dbReference type="InterPro" id="IPR000394">
    <property type="entry name" value="RNA_pol_sigma_54"/>
</dbReference>
<keyword evidence="2" id="KW-0240">DNA-directed RNA polymerase</keyword>
<keyword evidence="4" id="KW-0548">Nucleotidyltransferase</keyword>
<dbReference type="PANTHER" id="PTHR32248">
    <property type="entry name" value="RNA POLYMERASE SIGMA-54 FACTOR"/>
    <property type="match status" value="1"/>
</dbReference>
<dbReference type="GO" id="GO:0000428">
    <property type="term" value="C:DNA-directed RNA polymerase complex"/>
    <property type="evidence" value="ECO:0007669"/>
    <property type="project" value="UniProtKB-KW"/>
</dbReference>
<dbReference type="Pfam" id="PF00309">
    <property type="entry name" value="Sigma54_AID"/>
    <property type="match status" value="1"/>
</dbReference>
<evidence type="ECO:0000256" key="2">
    <source>
        <dbReference type="ARBA" id="ARBA00022478"/>
    </source>
</evidence>
<evidence type="ECO:0000256" key="5">
    <source>
        <dbReference type="ARBA" id="ARBA00023015"/>
    </source>
</evidence>
<comment type="similarity">
    <text evidence="1">Belongs to the sigma-54 factor family.</text>
</comment>
<dbReference type="PIRSF" id="PIRSF000774">
    <property type="entry name" value="RpoN"/>
    <property type="match status" value="1"/>
</dbReference>
<evidence type="ECO:0000313" key="12">
    <source>
        <dbReference type="Proteomes" id="UP000198734"/>
    </source>
</evidence>
<organism evidence="11 12">
    <name type="scientific">Psychrobacillus psychrotolerans</name>
    <dbReference type="NCBI Taxonomy" id="126156"/>
    <lineage>
        <taxon>Bacteria</taxon>
        <taxon>Bacillati</taxon>
        <taxon>Bacillota</taxon>
        <taxon>Bacilli</taxon>
        <taxon>Bacillales</taxon>
        <taxon>Bacillaceae</taxon>
        <taxon>Psychrobacillus</taxon>
    </lineage>
</organism>
<keyword evidence="6" id="KW-0731">Sigma factor</keyword>
<sequence>MHVSLEVSQQLKLALTTELIQHLEVLQYSGAELERYIYEKANDNPLLHVEDSKFQKSYKDVIQLASVFSNNRSSILGEKYDSLQTKLAQKDGIEPYLLEQIPLHQNLSKIDLSILKYLIFSLDDRLFLDVDLDEVSEKFETTCEHVEVILDLLQTFEPLGVGARSSKDYLLIQIDRDLTAPPLAIDFVKNDLENIATLSIKVLSKKYKISIKETQETIKYIRNLNPVPILGDMFNPVQYIMPDAEVIKRHDQWLIHLNRKYLPEVSISKTYVDLLESDPTCKKYYQDCLKDALLLIQGIEQRDKTIYGLLRVLLEIQQDFFEKGMQEIKPMRLKDVSQILGVHESTVSRTIRGKYILTSHGTYALQSLFTKGLVNSSGKMDSVSYVKRRIKELINSEKPNRRLADQEITDILLEEGIQISRRTVAKYREELNILSSSKRLYVNN</sequence>
<dbReference type="Gene3D" id="1.10.10.60">
    <property type="entry name" value="Homeodomain-like"/>
    <property type="match status" value="1"/>
</dbReference>
<evidence type="ECO:0000256" key="3">
    <source>
        <dbReference type="ARBA" id="ARBA00022679"/>
    </source>
</evidence>
<evidence type="ECO:0000313" key="11">
    <source>
        <dbReference type="EMBL" id="SFQ51219.1"/>
    </source>
</evidence>
<dbReference type="Gene3D" id="1.10.10.1330">
    <property type="entry name" value="RNA polymerase sigma-54 factor, core-binding domain"/>
    <property type="match status" value="1"/>
</dbReference>
<dbReference type="NCBIfam" id="TIGR02395">
    <property type="entry name" value="rpoN_sigma"/>
    <property type="match status" value="1"/>
</dbReference>
<dbReference type="Pfam" id="PF04963">
    <property type="entry name" value="Sigma54_CBD"/>
    <property type="match status" value="1"/>
</dbReference>
<evidence type="ECO:0000256" key="6">
    <source>
        <dbReference type="ARBA" id="ARBA00023082"/>
    </source>
</evidence>
<evidence type="ECO:0000259" key="9">
    <source>
        <dbReference type="Pfam" id="PF04552"/>
    </source>
</evidence>
<dbReference type="InterPro" id="IPR007046">
    <property type="entry name" value="RNA_pol_sigma_54_core-bd"/>
</dbReference>
<dbReference type="PROSITE" id="PS00718">
    <property type="entry name" value="SIGMA54_2"/>
    <property type="match status" value="1"/>
</dbReference>
<dbReference type="STRING" id="126156.SAMN05421670_2375"/>
<feature type="domain" description="RNA polymerase sigma factor 54 core-binding" evidence="10">
    <location>
        <begin position="85"/>
        <end position="271"/>
    </location>
</feature>
<name>A0A1I5Z421_9BACI</name>
<keyword evidence="12" id="KW-1185">Reference proteome</keyword>
<dbReference type="OrthoDB" id="9814402at2"/>
<dbReference type="Proteomes" id="UP000198734">
    <property type="component" value="Unassembled WGS sequence"/>
</dbReference>
<keyword evidence="5" id="KW-0805">Transcription regulation</keyword>
<dbReference type="GO" id="GO:0016779">
    <property type="term" value="F:nucleotidyltransferase activity"/>
    <property type="evidence" value="ECO:0007669"/>
    <property type="project" value="UniProtKB-KW"/>
</dbReference>
<evidence type="ECO:0000256" key="1">
    <source>
        <dbReference type="ARBA" id="ARBA00008798"/>
    </source>
</evidence>
<dbReference type="AlphaFoldDB" id="A0A1I5Z421"/>
<dbReference type="GO" id="GO:0001216">
    <property type="term" value="F:DNA-binding transcription activator activity"/>
    <property type="evidence" value="ECO:0007669"/>
    <property type="project" value="InterPro"/>
</dbReference>
<evidence type="ECO:0000256" key="4">
    <source>
        <dbReference type="ARBA" id="ARBA00022695"/>
    </source>
</evidence>
<dbReference type="InterPro" id="IPR038709">
    <property type="entry name" value="RpoN_core-bd_sf"/>
</dbReference>
<evidence type="ECO:0000256" key="7">
    <source>
        <dbReference type="ARBA" id="ARBA00023125"/>
    </source>
</evidence>
<accession>A0A1I5Z421</accession>